<accession>W2HBM7</accession>
<protein>
    <submittedName>
        <fullName evidence="1">Uncharacterized protein</fullName>
    </submittedName>
</protein>
<gene>
    <name evidence="1" type="ORF">L915_04023</name>
    <name evidence="2" type="ORF">L916_03969</name>
</gene>
<sequence>MTARLWTSGWDFFTPSETVVYHLWTRAYRPVFQELESGETQRYRSASAHYVKQILQIDQTPVNQDDTLNVGKYTLGTERSFESYQKHIGVDFFSQNIEWRAEWGDLDPIQFDLKAHAGKTLPPT</sequence>
<dbReference type="PANTHER" id="PTHR34496:SF9">
    <property type="entry name" value="[SKP1-PROTEIN]-HYDROXYPROLINE N-ACETYLGLUCOSAMINYLTRANSFERASE"/>
    <property type="match status" value="1"/>
</dbReference>
<evidence type="ECO:0000313" key="1">
    <source>
        <dbReference type="EMBL" id="ETK92647.1"/>
    </source>
</evidence>
<dbReference type="VEuPathDB" id="FungiDB:PPTG_08181"/>
<organism evidence="1">
    <name type="scientific">Phytophthora nicotianae</name>
    <name type="common">Potato buckeye rot agent</name>
    <name type="synonym">Phytophthora parasitica</name>
    <dbReference type="NCBI Taxonomy" id="4792"/>
    <lineage>
        <taxon>Eukaryota</taxon>
        <taxon>Sar</taxon>
        <taxon>Stramenopiles</taxon>
        <taxon>Oomycota</taxon>
        <taxon>Peronosporomycetes</taxon>
        <taxon>Peronosporales</taxon>
        <taxon>Peronosporaceae</taxon>
        <taxon>Phytophthora</taxon>
    </lineage>
</organism>
<dbReference type="EMBL" id="KI685137">
    <property type="protein sequence ID" value="ETK92647.1"/>
    <property type="molecule type" value="Genomic_DNA"/>
</dbReference>
<reference evidence="1" key="1">
    <citation type="submission" date="2013-11" db="EMBL/GenBank/DDBJ databases">
        <title>The Genome Sequence of Phytophthora parasitica CJ02B3.</title>
        <authorList>
            <consortium name="The Broad Institute Genomics Platform"/>
            <person name="Russ C."/>
            <person name="Tyler B."/>
            <person name="Panabieres F."/>
            <person name="Shan W."/>
            <person name="Tripathy S."/>
            <person name="Grunwald N."/>
            <person name="Machado M."/>
            <person name="Johnson C.S."/>
            <person name="Arredondo F."/>
            <person name="Hong C."/>
            <person name="Coffey M."/>
            <person name="Young S.K."/>
            <person name="Zeng Q."/>
            <person name="Gargeya S."/>
            <person name="Fitzgerald M."/>
            <person name="Abouelleil A."/>
            <person name="Alvarado L."/>
            <person name="Chapman S.B."/>
            <person name="Gainer-Dewar J."/>
            <person name="Goldberg J."/>
            <person name="Griggs A."/>
            <person name="Gujja S."/>
            <person name="Hansen M."/>
            <person name="Howarth C."/>
            <person name="Imamovic A."/>
            <person name="Ireland A."/>
            <person name="Larimer J."/>
            <person name="McCowan C."/>
            <person name="Murphy C."/>
            <person name="Pearson M."/>
            <person name="Poon T.W."/>
            <person name="Priest M."/>
            <person name="Roberts A."/>
            <person name="Saif S."/>
            <person name="Shea T."/>
            <person name="Sykes S."/>
            <person name="Wortman J."/>
            <person name="Nusbaum C."/>
            <person name="Birren B."/>
        </authorList>
    </citation>
    <scope>NUCLEOTIDE SEQUENCE [LARGE SCALE GENOMIC DNA]</scope>
    <source>
        <strain evidence="1">CJ02B3</strain>
    </source>
</reference>
<dbReference type="Proteomes" id="UP000053236">
    <property type="component" value="Unassembled WGS sequence"/>
</dbReference>
<name>W2HBM7_PHYNI</name>
<dbReference type="Proteomes" id="UP000053864">
    <property type="component" value="Unassembled WGS sequence"/>
</dbReference>
<dbReference type="InterPro" id="IPR021067">
    <property type="entry name" value="Glycosyltransferase"/>
</dbReference>
<reference evidence="2 3" key="2">
    <citation type="submission" date="2013-11" db="EMBL/GenBank/DDBJ databases">
        <title>The Genome Sequence of Phytophthora parasitica CJ05E6.</title>
        <authorList>
            <consortium name="The Broad Institute Genomics Platform"/>
            <person name="Russ C."/>
            <person name="Tyler B."/>
            <person name="Panabieres F."/>
            <person name="Shan W."/>
            <person name="Tripathy S."/>
            <person name="Grunwald N."/>
            <person name="Machado M."/>
            <person name="Johnson C.S."/>
            <person name="Arredondo F."/>
            <person name="Hong C."/>
            <person name="Coffey M."/>
            <person name="Young S.K."/>
            <person name="Zeng Q."/>
            <person name="Gargeya S."/>
            <person name="Fitzgerald M."/>
            <person name="Abouelleil A."/>
            <person name="Alvarado L."/>
            <person name="Chapman S.B."/>
            <person name="Gainer-Dewar J."/>
            <person name="Goldberg J."/>
            <person name="Griggs A."/>
            <person name="Gujja S."/>
            <person name="Hansen M."/>
            <person name="Howarth C."/>
            <person name="Imamovic A."/>
            <person name="Ireland A."/>
            <person name="Larimer J."/>
            <person name="McCowan C."/>
            <person name="Murphy C."/>
            <person name="Pearson M."/>
            <person name="Poon T.W."/>
            <person name="Priest M."/>
            <person name="Roberts A."/>
            <person name="Saif S."/>
            <person name="Shea T."/>
            <person name="Sykes S."/>
            <person name="Wortman J."/>
            <person name="Nusbaum C."/>
            <person name="Birren B."/>
        </authorList>
    </citation>
    <scope>NUCLEOTIDE SEQUENCE [LARGE SCALE GENOMIC DNA]</scope>
    <source>
        <strain evidence="2 3">CJ05E6</strain>
    </source>
</reference>
<evidence type="ECO:0000313" key="3">
    <source>
        <dbReference type="Proteomes" id="UP000053864"/>
    </source>
</evidence>
<dbReference type="EMBL" id="KI671650">
    <property type="protein sequence ID" value="ETL46074.1"/>
    <property type="molecule type" value="Genomic_DNA"/>
</dbReference>
<proteinExistence type="predicted"/>
<dbReference type="PANTHER" id="PTHR34496">
    <property type="entry name" value="GLCNAC TRANSFERASE-RELATED"/>
    <property type="match status" value="1"/>
</dbReference>
<dbReference type="AlphaFoldDB" id="W2HBM7"/>
<dbReference type="Pfam" id="PF11397">
    <property type="entry name" value="GlcNAc"/>
    <property type="match status" value="1"/>
</dbReference>
<evidence type="ECO:0000313" key="2">
    <source>
        <dbReference type="EMBL" id="ETL46074.1"/>
    </source>
</evidence>